<dbReference type="InterPro" id="IPR056870">
    <property type="entry name" value="TTC3/DZIP3/RBM44-like_helical"/>
</dbReference>
<evidence type="ECO:0000256" key="2">
    <source>
        <dbReference type="ARBA" id="ARBA00022771"/>
    </source>
</evidence>
<dbReference type="AlphaFoldDB" id="A0A6P7ZSS3"/>
<dbReference type="PROSITE" id="PS50089">
    <property type="entry name" value="ZF_RING_2"/>
    <property type="match status" value="1"/>
</dbReference>
<dbReference type="GO" id="GO:0004842">
    <property type="term" value="F:ubiquitin-protein transferase activity"/>
    <property type="evidence" value="ECO:0007669"/>
    <property type="project" value="TreeGrafter"/>
</dbReference>
<feature type="region of interest" description="Disordered" evidence="6">
    <location>
        <begin position="89"/>
        <end position="115"/>
    </location>
</feature>
<accession>A0A6P7ZSS3</accession>
<dbReference type="KEGG" id="muo:115481603"/>
<evidence type="ECO:0000256" key="5">
    <source>
        <dbReference type="SAM" id="Coils"/>
    </source>
</evidence>
<dbReference type="GO" id="GO:0008270">
    <property type="term" value="F:zinc ion binding"/>
    <property type="evidence" value="ECO:0007669"/>
    <property type="project" value="UniProtKB-KW"/>
</dbReference>
<feature type="compositionally biased region" description="Polar residues" evidence="6">
    <location>
        <begin position="197"/>
        <end position="208"/>
    </location>
</feature>
<sequence length="718" mass="80233">MELESKSDTILTDASGTCPEPGLEEGLRDLHIREESSSVTEDQRSPVDSHTDKKLAGVPSWEAHTELGTETCVPSVDGHVTLELDSVLVDSEQSYDSRTEESYLSDPKKLSPAEKTELTGCQSLAFQHLQTTAVRSKDCMGNSDTPSICSAKEPEKRLDTERPDSTYIPVGGENGFTGERGKQKSDPSSPDPHSVPTKSLQNATVQTDFETRHIEVNTEKDSEKNLEKMMSERTKLKESYQEVLDKQRQVENQLQVQLRQLQQRQEEERKNHQEILKAIQDVTVKREETKKRMEKEKREFTQKEQELKAEIETLQEKGTRLQMEQEQKENKIVCLTAEQSEEKEVWEQELAELKKQHSEINQSVLKETERALKAEMLSLEIRRDLLVLRLEEAENEAVMRLVCLRSAPLTLDAIQNKQEWEMRLNDIQEKKEDLCAQFNDQIQLVKNGTKLSNLTQISSPTLPPAPAEMDLRFPALQQNPFLPPQLPFALGPVITALPPADSIPLPFCLGSSTGSMPGQPSPSLSGSQGRSSPGLAPKVFQPHTKSVSVPPGLGGNRVPAAVSQTRPAAQLSKILEKLLARFPQCNRTQLTGILQQIKTVRGTMAGLSMEELCQLVAARLVEQQESQQKPLGPIGTPLFPAPLTHINSPLFLPAAQQPYSRRLSQSPVGCKLCLMCQKIVQPSDLHLTPCTHVLHKECIKVWAQTNKNDSCPFCPTLK</sequence>
<keyword evidence="5" id="KW-0175">Coiled coil</keyword>
<feature type="compositionally biased region" description="Basic and acidic residues" evidence="6">
    <location>
        <begin position="95"/>
        <end position="115"/>
    </location>
</feature>
<dbReference type="InterPro" id="IPR013083">
    <property type="entry name" value="Znf_RING/FYVE/PHD"/>
</dbReference>
<keyword evidence="8" id="KW-1185">Reference proteome</keyword>
<evidence type="ECO:0000259" key="7">
    <source>
        <dbReference type="PROSITE" id="PS50089"/>
    </source>
</evidence>
<feature type="region of interest" description="Disordered" evidence="6">
    <location>
        <begin position="135"/>
        <end position="210"/>
    </location>
</feature>
<feature type="compositionally biased region" description="Basic and acidic residues" evidence="6">
    <location>
        <begin position="25"/>
        <end position="55"/>
    </location>
</feature>
<proteinExistence type="predicted"/>
<dbReference type="RefSeq" id="XP_030076729.1">
    <property type="nucleotide sequence ID" value="XM_030220869.1"/>
</dbReference>
<evidence type="ECO:0000256" key="1">
    <source>
        <dbReference type="ARBA" id="ARBA00022723"/>
    </source>
</evidence>
<reference evidence="9 10" key="1">
    <citation type="submission" date="2025-04" db="UniProtKB">
        <authorList>
            <consortium name="RefSeq"/>
        </authorList>
    </citation>
    <scope>IDENTIFICATION</scope>
</reference>
<feature type="compositionally biased region" description="Low complexity" evidence="6">
    <location>
        <begin position="186"/>
        <end position="196"/>
    </location>
</feature>
<dbReference type="PANTHER" id="PTHR15727">
    <property type="entry name" value="RING FINGER PROTEIN 214"/>
    <property type="match status" value="1"/>
</dbReference>
<dbReference type="SUPFAM" id="SSF57850">
    <property type="entry name" value="RING/U-box"/>
    <property type="match status" value="1"/>
</dbReference>
<evidence type="ECO:0000313" key="10">
    <source>
        <dbReference type="RefSeq" id="XP_030076729.1"/>
    </source>
</evidence>
<feature type="compositionally biased region" description="Basic and acidic residues" evidence="6">
    <location>
        <begin position="152"/>
        <end position="164"/>
    </location>
</feature>
<keyword evidence="2 4" id="KW-0863">Zinc-finger</keyword>
<dbReference type="CTD" id="257160"/>
<feature type="region of interest" description="Disordered" evidence="6">
    <location>
        <begin position="1"/>
        <end position="58"/>
    </location>
</feature>
<name>A0A6P7ZSS3_9AMPH</name>
<evidence type="ECO:0000256" key="6">
    <source>
        <dbReference type="SAM" id="MobiDB-lite"/>
    </source>
</evidence>
<gene>
    <name evidence="9 10" type="primary">RNF214</name>
</gene>
<dbReference type="SMART" id="SM00184">
    <property type="entry name" value="RING"/>
    <property type="match status" value="1"/>
</dbReference>
<organism evidence="8 10">
    <name type="scientific">Microcaecilia unicolor</name>
    <dbReference type="NCBI Taxonomy" id="1415580"/>
    <lineage>
        <taxon>Eukaryota</taxon>
        <taxon>Metazoa</taxon>
        <taxon>Chordata</taxon>
        <taxon>Craniata</taxon>
        <taxon>Vertebrata</taxon>
        <taxon>Euteleostomi</taxon>
        <taxon>Amphibia</taxon>
        <taxon>Gymnophiona</taxon>
        <taxon>Siphonopidae</taxon>
        <taxon>Microcaecilia</taxon>
    </lineage>
</organism>
<dbReference type="OrthoDB" id="9834380at2759"/>
<keyword evidence="3" id="KW-0862">Zinc</keyword>
<dbReference type="Pfam" id="PF24905">
    <property type="entry name" value="TTC3_9th"/>
    <property type="match status" value="1"/>
</dbReference>
<evidence type="ECO:0000313" key="9">
    <source>
        <dbReference type="RefSeq" id="XP_030076728.1"/>
    </source>
</evidence>
<dbReference type="PANTHER" id="PTHR15727:SF3">
    <property type="entry name" value="RING FINGER PROTEIN 214"/>
    <property type="match status" value="1"/>
</dbReference>
<dbReference type="Proteomes" id="UP000515156">
    <property type="component" value="Chromosome 12"/>
</dbReference>
<dbReference type="InterPro" id="IPR056872">
    <property type="entry name" value="TTC3/DZIP3-like_helical"/>
</dbReference>
<feature type="coiled-coil region" evidence="5">
    <location>
        <begin position="219"/>
        <end position="437"/>
    </location>
</feature>
<feature type="domain" description="RING-type" evidence="7">
    <location>
        <begin position="673"/>
        <end position="714"/>
    </location>
</feature>
<evidence type="ECO:0000256" key="3">
    <source>
        <dbReference type="ARBA" id="ARBA00022833"/>
    </source>
</evidence>
<evidence type="ECO:0000256" key="4">
    <source>
        <dbReference type="PROSITE-ProRule" id="PRU00175"/>
    </source>
</evidence>
<feature type="region of interest" description="Disordered" evidence="6">
    <location>
        <begin position="511"/>
        <end position="553"/>
    </location>
</feature>
<feature type="compositionally biased region" description="Low complexity" evidence="6">
    <location>
        <begin position="514"/>
        <end position="535"/>
    </location>
</feature>
<keyword evidence="1" id="KW-0479">Metal-binding</keyword>
<dbReference type="CDD" id="cd16477">
    <property type="entry name" value="RING-H2_RNF214"/>
    <property type="match status" value="1"/>
</dbReference>
<dbReference type="RefSeq" id="XP_030076728.1">
    <property type="nucleotide sequence ID" value="XM_030220868.1"/>
</dbReference>
<dbReference type="Gene3D" id="3.30.40.10">
    <property type="entry name" value="Zinc/RING finger domain, C3HC4 (zinc finger)"/>
    <property type="match status" value="1"/>
</dbReference>
<dbReference type="GeneID" id="115481603"/>
<protein>
    <submittedName>
        <fullName evidence="9 10">RING finger protein 214</fullName>
    </submittedName>
</protein>
<dbReference type="InterPro" id="IPR001841">
    <property type="entry name" value="Znf_RING"/>
</dbReference>
<evidence type="ECO:0000313" key="8">
    <source>
        <dbReference type="Proteomes" id="UP000515156"/>
    </source>
</evidence>
<dbReference type="Pfam" id="PF24525">
    <property type="entry name" value="TTC3"/>
    <property type="match status" value="1"/>
</dbReference>